<dbReference type="PANTHER" id="PTHR36757:SF1">
    <property type="entry name" value="GENOME ASSEMBLY, CHROMOSOME: A04"/>
    <property type="match status" value="1"/>
</dbReference>
<feature type="compositionally biased region" description="Polar residues" evidence="1">
    <location>
        <begin position="107"/>
        <end position="117"/>
    </location>
</feature>
<accession>A0A8S0U9M3</accession>
<dbReference type="EMBL" id="CACTIH010007401">
    <property type="protein sequence ID" value="CAA3012449.1"/>
    <property type="molecule type" value="Genomic_DNA"/>
</dbReference>
<dbReference type="Proteomes" id="UP000594638">
    <property type="component" value="Unassembled WGS sequence"/>
</dbReference>
<sequence>MAIDLCSDNLKSTNVSPRISFSHDFSQADVISVEKYIESNSSSTDDFDFCVFRRSFDQESSLADDIYLDGKILPVEIKKKMAAPPKRVAEPPLSPPHPLPQYDHKINSTSNKKSIGNSEEKKKQVILAVQSQQFFELWRQWWWLWTELMLFATSIPE</sequence>
<proteinExistence type="predicted"/>
<comment type="caution">
    <text evidence="2">The sequence shown here is derived from an EMBL/GenBank/DDBJ whole genome shotgun (WGS) entry which is preliminary data.</text>
</comment>
<evidence type="ECO:0000313" key="2">
    <source>
        <dbReference type="EMBL" id="CAA3012449.1"/>
    </source>
</evidence>
<keyword evidence="3" id="KW-1185">Reference proteome</keyword>
<evidence type="ECO:0000256" key="1">
    <source>
        <dbReference type="SAM" id="MobiDB-lite"/>
    </source>
</evidence>
<name>A0A8S0U9M3_OLEEU</name>
<dbReference type="Gramene" id="OE9A095001T1">
    <property type="protein sequence ID" value="OE9A095001C1"/>
    <property type="gene ID" value="OE9A095001"/>
</dbReference>
<organism evidence="2 3">
    <name type="scientific">Olea europaea subsp. europaea</name>
    <dbReference type="NCBI Taxonomy" id="158383"/>
    <lineage>
        <taxon>Eukaryota</taxon>
        <taxon>Viridiplantae</taxon>
        <taxon>Streptophyta</taxon>
        <taxon>Embryophyta</taxon>
        <taxon>Tracheophyta</taxon>
        <taxon>Spermatophyta</taxon>
        <taxon>Magnoliopsida</taxon>
        <taxon>eudicotyledons</taxon>
        <taxon>Gunneridae</taxon>
        <taxon>Pentapetalae</taxon>
        <taxon>asterids</taxon>
        <taxon>lamiids</taxon>
        <taxon>Lamiales</taxon>
        <taxon>Oleaceae</taxon>
        <taxon>Oleeae</taxon>
        <taxon>Olea</taxon>
    </lineage>
</organism>
<dbReference type="PANTHER" id="PTHR36757">
    <property type="entry name" value="BNAANNG22500D PROTEIN"/>
    <property type="match status" value="1"/>
</dbReference>
<dbReference type="AlphaFoldDB" id="A0A8S0U9M3"/>
<reference evidence="2 3" key="1">
    <citation type="submission" date="2019-12" db="EMBL/GenBank/DDBJ databases">
        <authorList>
            <person name="Alioto T."/>
            <person name="Alioto T."/>
            <person name="Gomez Garrido J."/>
        </authorList>
    </citation>
    <scope>NUCLEOTIDE SEQUENCE [LARGE SCALE GENOMIC DNA]</scope>
</reference>
<dbReference type="OrthoDB" id="1621429at2759"/>
<feature type="region of interest" description="Disordered" evidence="1">
    <location>
        <begin position="84"/>
        <end position="117"/>
    </location>
</feature>
<gene>
    <name evidence="2" type="ORF">OLEA9_A095001</name>
</gene>
<protein>
    <submittedName>
        <fullName evidence="2">Uncharacterized protein</fullName>
    </submittedName>
</protein>
<evidence type="ECO:0000313" key="3">
    <source>
        <dbReference type="Proteomes" id="UP000594638"/>
    </source>
</evidence>